<dbReference type="SUPFAM" id="SSF75553">
    <property type="entry name" value="Smc hinge domain"/>
    <property type="match status" value="1"/>
</dbReference>
<keyword evidence="1" id="KW-0175">Coiled coil</keyword>
<dbReference type="EMBL" id="NBSK02000003">
    <property type="protein sequence ID" value="KAJ0215195.1"/>
    <property type="molecule type" value="Genomic_DNA"/>
</dbReference>
<evidence type="ECO:0000313" key="5">
    <source>
        <dbReference type="Proteomes" id="UP000235145"/>
    </source>
</evidence>
<dbReference type="InterPro" id="IPR036277">
    <property type="entry name" value="SMC_hinge_sf"/>
</dbReference>
<organism evidence="4 5">
    <name type="scientific">Lactuca sativa</name>
    <name type="common">Garden lettuce</name>
    <dbReference type="NCBI Taxonomy" id="4236"/>
    <lineage>
        <taxon>Eukaryota</taxon>
        <taxon>Viridiplantae</taxon>
        <taxon>Streptophyta</taxon>
        <taxon>Embryophyta</taxon>
        <taxon>Tracheophyta</taxon>
        <taxon>Spermatophyta</taxon>
        <taxon>Magnoliopsida</taxon>
        <taxon>eudicotyledons</taxon>
        <taxon>Gunneridae</taxon>
        <taxon>Pentapetalae</taxon>
        <taxon>asterids</taxon>
        <taxon>campanulids</taxon>
        <taxon>Asterales</taxon>
        <taxon>Asteraceae</taxon>
        <taxon>Cichorioideae</taxon>
        <taxon>Cichorieae</taxon>
        <taxon>Lactucinae</taxon>
        <taxon>Lactuca</taxon>
    </lineage>
</organism>
<evidence type="ECO:0000313" key="4">
    <source>
        <dbReference type="EMBL" id="KAJ0215195.1"/>
    </source>
</evidence>
<feature type="domain" description="SMC hinge" evidence="3">
    <location>
        <begin position="260"/>
        <end position="330"/>
    </location>
</feature>
<feature type="coiled-coil region" evidence="1">
    <location>
        <begin position="111"/>
        <end position="162"/>
    </location>
</feature>
<evidence type="ECO:0000256" key="1">
    <source>
        <dbReference type="SAM" id="Coils"/>
    </source>
</evidence>
<proteinExistence type="predicted"/>
<dbReference type="GO" id="GO:0005524">
    <property type="term" value="F:ATP binding"/>
    <property type="evidence" value="ECO:0007669"/>
    <property type="project" value="InterPro"/>
</dbReference>
<accession>A0A9R1VYY4</accession>
<comment type="caution">
    <text evidence="4">The sequence shown here is derived from an EMBL/GenBank/DDBJ whole genome shotgun (WGS) entry which is preliminary data.</text>
</comment>
<dbReference type="AlphaFoldDB" id="A0A9R1VYY4"/>
<dbReference type="GO" id="GO:0030892">
    <property type="term" value="C:mitotic cohesin complex"/>
    <property type="evidence" value="ECO:0000318"/>
    <property type="project" value="GO_Central"/>
</dbReference>
<feature type="compositionally biased region" description="Acidic residues" evidence="2">
    <location>
        <begin position="10"/>
        <end position="26"/>
    </location>
</feature>
<evidence type="ECO:0000256" key="2">
    <source>
        <dbReference type="SAM" id="MobiDB-lite"/>
    </source>
</evidence>
<keyword evidence="5" id="KW-1185">Reference proteome</keyword>
<gene>
    <name evidence="4" type="ORF">LSAT_V11C300156100</name>
</gene>
<feature type="region of interest" description="Disordered" evidence="2">
    <location>
        <begin position="1"/>
        <end position="26"/>
    </location>
</feature>
<dbReference type="GO" id="GO:0003690">
    <property type="term" value="F:double-stranded DNA binding"/>
    <property type="evidence" value="ECO:0000318"/>
    <property type="project" value="GO_Central"/>
</dbReference>
<reference evidence="4 5" key="1">
    <citation type="journal article" date="2017" name="Nat. Commun.">
        <title>Genome assembly with in vitro proximity ligation data and whole-genome triplication in lettuce.</title>
        <authorList>
            <person name="Reyes-Chin-Wo S."/>
            <person name="Wang Z."/>
            <person name="Yang X."/>
            <person name="Kozik A."/>
            <person name="Arikit S."/>
            <person name="Song C."/>
            <person name="Xia L."/>
            <person name="Froenicke L."/>
            <person name="Lavelle D.O."/>
            <person name="Truco M.J."/>
            <person name="Xia R."/>
            <person name="Zhu S."/>
            <person name="Xu C."/>
            <person name="Xu H."/>
            <person name="Xu X."/>
            <person name="Cox K."/>
            <person name="Korf I."/>
            <person name="Meyers B.C."/>
            <person name="Michelmore R.W."/>
        </authorList>
    </citation>
    <scope>NUCLEOTIDE SEQUENCE [LARGE SCALE GENOMIC DNA]</scope>
    <source>
        <strain evidence="5">cv. Salinas</strain>
        <tissue evidence="4">Seedlings</tissue>
    </source>
</reference>
<dbReference type="Proteomes" id="UP000235145">
    <property type="component" value="Unassembled WGS sequence"/>
</dbReference>
<name>A0A9R1VYY4_LACSA</name>
<evidence type="ECO:0000259" key="3">
    <source>
        <dbReference type="Pfam" id="PF06470"/>
    </source>
</evidence>
<dbReference type="PANTHER" id="PTHR43977">
    <property type="entry name" value="STRUCTURAL MAINTENANCE OF CHROMOSOMES PROTEIN 3"/>
    <property type="match status" value="1"/>
</dbReference>
<protein>
    <recommendedName>
        <fullName evidence="3">SMC hinge domain-containing protein</fullName>
    </recommendedName>
</protein>
<dbReference type="Gene3D" id="1.20.1060.20">
    <property type="match status" value="1"/>
</dbReference>
<dbReference type="Pfam" id="PF06470">
    <property type="entry name" value="SMC_hinge"/>
    <property type="match status" value="1"/>
</dbReference>
<sequence length="381" mass="44287">MGARSFRPADDDDDSDDDFSDDEDLQSPIDEVDTFVFFMDTATGLVLKKIIVNLEYRLSQTLDFRYQALANGVAQHADQEEIRHPEREAGEGRHCISCLLIHVDEERNVIYEELVRKYNAYVEEEEEVKKLDNSFKDLTREVQGLTREKQKIEKQRTTAVKKTKRIMKKEKQLSVLYQKQGRPIQFHSKAAHEEWLQKDIDKYNKVLSSNEKQGTESEITAEIECLKSEVVKAEKALDHDIRRGISTVRRTCKEYNITGVLFHVVVENDDILTHVIRHLNEEKGGRVTFIPLNCVKAPHGTYPQTFDVIPLLKKLKYSPNYEHEFSQIYRDLDVATRVARTDCLDCITATLLWQSRELMSTYILRRCRKPVVSSPCKFLDL</sequence>
<dbReference type="InterPro" id="IPR010935">
    <property type="entry name" value="SMC_hinge"/>
</dbReference>
<dbReference type="GO" id="GO:0007064">
    <property type="term" value="P:mitotic sister chromatid cohesion"/>
    <property type="evidence" value="ECO:0000318"/>
    <property type="project" value="GO_Central"/>
</dbReference>